<comment type="caution">
    <text evidence="2">The sequence shown here is derived from an EMBL/GenBank/DDBJ whole genome shotgun (WGS) entry which is preliminary data.</text>
</comment>
<organism evidence="2 3">
    <name type="scientific">Yeosuana aromativorans</name>
    <dbReference type="NCBI Taxonomy" id="288019"/>
    <lineage>
        <taxon>Bacteria</taxon>
        <taxon>Pseudomonadati</taxon>
        <taxon>Bacteroidota</taxon>
        <taxon>Flavobacteriia</taxon>
        <taxon>Flavobacteriales</taxon>
        <taxon>Flavobacteriaceae</taxon>
        <taxon>Yeosuana</taxon>
    </lineage>
</organism>
<reference evidence="2" key="2">
    <citation type="submission" date="2020-09" db="EMBL/GenBank/DDBJ databases">
        <authorList>
            <person name="Sun Q."/>
            <person name="Ohkuma M."/>
        </authorList>
    </citation>
    <scope>NUCLEOTIDE SEQUENCE</scope>
    <source>
        <strain evidence="2">JCM 12862</strain>
    </source>
</reference>
<feature type="transmembrane region" description="Helical" evidence="1">
    <location>
        <begin position="156"/>
        <end position="178"/>
    </location>
</feature>
<accession>A0A8J3BNB1</accession>
<evidence type="ECO:0000313" key="3">
    <source>
        <dbReference type="Proteomes" id="UP000612329"/>
    </source>
</evidence>
<evidence type="ECO:0000313" key="2">
    <source>
        <dbReference type="EMBL" id="GGK26655.1"/>
    </source>
</evidence>
<feature type="transmembrane region" description="Helical" evidence="1">
    <location>
        <begin position="20"/>
        <end position="41"/>
    </location>
</feature>
<protein>
    <submittedName>
        <fullName evidence="2">Uncharacterized protein</fullName>
    </submittedName>
</protein>
<keyword evidence="1" id="KW-0812">Transmembrane</keyword>
<keyword evidence="3" id="KW-1185">Reference proteome</keyword>
<keyword evidence="1" id="KW-1133">Transmembrane helix</keyword>
<dbReference type="RefSeq" id="WP_188652838.1">
    <property type="nucleotide sequence ID" value="NZ_BMNR01000004.1"/>
</dbReference>
<sequence length="298" mass="34802">MDQNKLHCYKESGIAPPLNIALSITCGLIVILFISYFYSLITTYLPIIYFNFLIVVAFGFIISYVSRLFNILFKIRNRKKAIIITIILSVFAVYFQWVSYLFILSYEDLGSFSVINNLGSFFNLLFRPDIVFINCIEINRIGLWSIGTSGINIRGVVLWLVWLAEAGTIIFISINNFMNFNKIPFSEKDNKWFKKEFIDFDFEHIAFKKNFVEEFSINPFESISQLKRGDGIRHSKISIFRSETESKSLITIDNIIVTQRGKGKKDYTKVLEYCYLDNNFLAQLREKYKTKKATLFDY</sequence>
<feature type="transmembrane region" description="Helical" evidence="1">
    <location>
        <begin position="47"/>
        <end position="69"/>
    </location>
</feature>
<dbReference type="Proteomes" id="UP000612329">
    <property type="component" value="Unassembled WGS sequence"/>
</dbReference>
<dbReference type="EMBL" id="BMNR01000004">
    <property type="protein sequence ID" value="GGK26655.1"/>
    <property type="molecule type" value="Genomic_DNA"/>
</dbReference>
<gene>
    <name evidence="2" type="ORF">GCM10007962_21170</name>
</gene>
<keyword evidence="1" id="KW-0472">Membrane</keyword>
<dbReference type="AlphaFoldDB" id="A0A8J3BNB1"/>
<reference evidence="2" key="1">
    <citation type="journal article" date="2014" name="Int. J. Syst. Evol. Microbiol.">
        <title>Complete genome sequence of Corynebacterium casei LMG S-19264T (=DSM 44701T), isolated from a smear-ripened cheese.</title>
        <authorList>
            <consortium name="US DOE Joint Genome Institute (JGI-PGF)"/>
            <person name="Walter F."/>
            <person name="Albersmeier A."/>
            <person name="Kalinowski J."/>
            <person name="Ruckert C."/>
        </authorList>
    </citation>
    <scope>NUCLEOTIDE SEQUENCE</scope>
    <source>
        <strain evidence="2">JCM 12862</strain>
    </source>
</reference>
<name>A0A8J3BNB1_9FLAO</name>
<proteinExistence type="predicted"/>
<feature type="transmembrane region" description="Helical" evidence="1">
    <location>
        <begin position="81"/>
        <end position="103"/>
    </location>
</feature>
<evidence type="ECO:0000256" key="1">
    <source>
        <dbReference type="SAM" id="Phobius"/>
    </source>
</evidence>